<organism evidence="6">
    <name type="scientific">Lysobacter firmicutimachus</name>
    <dbReference type="NCBI Taxonomy" id="1792846"/>
    <lineage>
        <taxon>Bacteria</taxon>
        <taxon>Pseudomonadati</taxon>
        <taxon>Pseudomonadota</taxon>
        <taxon>Gammaproteobacteria</taxon>
        <taxon>Lysobacterales</taxon>
        <taxon>Lysobacteraceae</taxon>
        <taxon>Lysobacter</taxon>
    </lineage>
</organism>
<reference evidence="6" key="1">
    <citation type="submission" date="2024-06" db="EMBL/GenBank/DDBJ databases">
        <authorList>
            <person name="Li S."/>
        </authorList>
    </citation>
    <scope>NUCLEOTIDE SEQUENCE</scope>
    <source>
        <strain evidence="6">SR10</strain>
    </source>
</reference>
<dbReference type="Pfam" id="PF08212">
    <property type="entry name" value="Lipocalin_2"/>
    <property type="match status" value="1"/>
</dbReference>
<keyword evidence="2" id="KW-0446">Lipid-binding</keyword>
<feature type="chain" id="PRO_5043115501" description="Outer membrane lipoprotein Blc" evidence="2">
    <location>
        <begin position="22"/>
        <end position="187"/>
    </location>
</feature>
<dbReference type="Gene3D" id="2.40.128.20">
    <property type="match status" value="1"/>
</dbReference>
<feature type="domain" description="Lipocalin/cytosolic fatty-acid binding" evidence="5">
    <location>
        <begin position="33"/>
        <end position="174"/>
    </location>
</feature>
<dbReference type="PIRSF" id="PIRSF036893">
    <property type="entry name" value="Lipocalin_ApoD"/>
    <property type="match status" value="1"/>
</dbReference>
<dbReference type="SUPFAM" id="SSF50814">
    <property type="entry name" value="Lipocalins"/>
    <property type="match status" value="1"/>
</dbReference>
<dbReference type="InterPro" id="IPR000566">
    <property type="entry name" value="Lipocln_cytosolic_FA-bd_dom"/>
</dbReference>
<keyword evidence="2" id="KW-0472">Membrane</keyword>
<keyword evidence="2 3" id="KW-0449">Lipoprotein</keyword>
<dbReference type="RefSeq" id="WP_363800094.1">
    <property type="nucleotide sequence ID" value="NZ_CP159925.1"/>
</dbReference>
<dbReference type="GO" id="GO:0009279">
    <property type="term" value="C:cell outer membrane"/>
    <property type="evidence" value="ECO:0007669"/>
    <property type="project" value="UniProtKB-SubCell"/>
</dbReference>
<feature type="signal peptide" evidence="2">
    <location>
        <begin position="1"/>
        <end position="21"/>
    </location>
</feature>
<comment type="function">
    <text evidence="2">Involved in the storage or transport of lipids necessary for membrane maintenance under stressful conditions. Displays a binding preference for lysophospholipids.</text>
</comment>
<dbReference type="CDD" id="cd19438">
    <property type="entry name" value="lipocalin_Blc-like"/>
    <property type="match status" value="1"/>
</dbReference>
<dbReference type="GO" id="GO:0008289">
    <property type="term" value="F:lipid binding"/>
    <property type="evidence" value="ECO:0007669"/>
    <property type="project" value="UniProtKB-UniRule"/>
</dbReference>
<keyword evidence="2" id="KW-0732">Signal</keyword>
<comment type="subunit">
    <text evidence="2">Homodimer.</text>
</comment>
<evidence type="ECO:0000256" key="3">
    <source>
        <dbReference type="PIRSR" id="PIRSR036893-52"/>
    </source>
</evidence>
<protein>
    <recommendedName>
        <fullName evidence="2">Outer membrane lipoprotein Blc</fullName>
    </recommendedName>
</protein>
<feature type="lipid moiety-binding region" description="N-palmitoyl cysteine" evidence="3">
    <location>
        <position position="20"/>
    </location>
</feature>
<name>A0AAU8MWX1_9GAMM</name>
<comment type="similarity">
    <text evidence="1 2">Belongs to the calycin superfamily. Lipocalin family.</text>
</comment>
<dbReference type="InterPro" id="IPR047202">
    <property type="entry name" value="Lipocalin_Blc-like_dom"/>
</dbReference>
<sequence length="187" mass="21121">MNASLRRLAMLTLIPALGACASHPRPMPPVASVDLPRFMGDWYVIAHIPSRPEREAFDAVESYRLDEKGRVHTTFTFRRGSHDAPVEAMHPTGFVEPGTGNAVWGMQFVWPIKAEYVIAYLDDDYTRTIVARSKRDYAWIMARSPRIPPQDYARLVDRLRALGYSTENLRQVPQARPSQGAAERGPD</sequence>
<keyword evidence="2" id="KW-0998">Cell outer membrane</keyword>
<dbReference type="AlphaFoldDB" id="A0AAU8MWX1"/>
<dbReference type="InterPro" id="IPR012674">
    <property type="entry name" value="Calycin"/>
</dbReference>
<dbReference type="EMBL" id="CP159925">
    <property type="protein sequence ID" value="XCO76842.1"/>
    <property type="molecule type" value="Genomic_DNA"/>
</dbReference>
<evidence type="ECO:0000256" key="4">
    <source>
        <dbReference type="SAM" id="MobiDB-lite"/>
    </source>
</evidence>
<feature type="region of interest" description="Disordered" evidence="4">
    <location>
        <begin position="168"/>
        <end position="187"/>
    </location>
</feature>
<evidence type="ECO:0000256" key="2">
    <source>
        <dbReference type="PIRNR" id="PIRNR036893"/>
    </source>
</evidence>
<gene>
    <name evidence="6" type="ORF">ABU614_08670</name>
</gene>
<proteinExistence type="inferred from homology"/>
<evidence type="ECO:0000313" key="6">
    <source>
        <dbReference type="EMBL" id="XCO76842.1"/>
    </source>
</evidence>
<feature type="lipid moiety-binding region" description="S-diacylglycerol cysteine" evidence="3">
    <location>
        <position position="20"/>
    </location>
</feature>
<accession>A0AAU8MWX1</accession>
<evidence type="ECO:0000259" key="5">
    <source>
        <dbReference type="Pfam" id="PF08212"/>
    </source>
</evidence>
<evidence type="ECO:0000256" key="1">
    <source>
        <dbReference type="ARBA" id="ARBA00006889"/>
    </source>
</evidence>
<dbReference type="PROSITE" id="PS51257">
    <property type="entry name" value="PROKAR_LIPOPROTEIN"/>
    <property type="match status" value="1"/>
</dbReference>
<dbReference type="PANTHER" id="PTHR10612:SF34">
    <property type="entry name" value="APOLIPOPROTEIN D"/>
    <property type="match status" value="1"/>
</dbReference>
<keyword evidence="3" id="KW-0564">Palmitate</keyword>
<dbReference type="InterPro" id="IPR022271">
    <property type="entry name" value="Lipocalin_ApoD"/>
</dbReference>
<comment type="subcellular location">
    <subcellularLocation>
        <location evidence="2">Cell outer membrane</location>
    </subcellularLocation>
</comment>
<dbReference type="PANTHER" id="PTHR10612">
    <property type="entry name" value="APOLIPOPROTEIN D"/>
    <property type="match status" value="1"/>
</dbReference>
<dbReference type="GO" id="GO:0006950">
    <property type="term" value="P:response to stress"/>
    <property type="evidence" value="ECO:0007669"/>
    <property type="project" value="UniProtKB-ARBA"/>
</dbReference>